<dbReference type="Proteomes" id="UP000188637">
    <property type="component" value="Unassembled WGS sequence"/>
</dbReference>
<keyword evidence="1" id="KW-0969">Cilium</keyword>
<evidence type="ECO:0000313" key="1">
    <source>
        <dbReference type="EMBL" id="ONI46358.1"/>
    </source>
</evidence>
<comment type="caution">
    <text evidence="1">The sequence shown here is derived from an EMBL/GenBank/DDBJ whole genome shotgun (WGS) entry which is preliminary data.</text>
</comment>
<keyword evidence="2" id="KW-1185">Reference proteome</keyword>
<gene>
    <name evidence="1" type="ORF">AN640_00875</name>
</gene>
<keyword evidence="1" id="KW-0966">Cell projection</keyword>
<evidence type="ECO:0000313" key="2">
    <source>
        <dbReference type="Proteomes" id="UP000188637"/>
    </source>
</evidence>
<sequence length="269" mass="29845">MSTIASATDTDILYAPEQKREPVQQLGKDEFIQLLLVQMQYQDPLEPMDTNESIAQLAQFSALEQMMNVATVTEKQMAYDMVGSFATYSYDNEETGQTEWHTGKIEYVKTNGEEIIMGFSTGHEVPLANVEEIINGSNITGDSSAFDVIGQTVQATHETKNEDGSTVQQIIEGEVLEVTLEDGDAYVIIGTGEESLKIPFEDVQNIVENPSITGREVTYKTKDEDGNAIEATGVVEYISITEETTYVYVNGEFVDFEDLTSVKNKPKEE</sequence>
<reference evidence="1" key="1">
    <citation type="submission" date="2016-08" db="EMBL/GenBank/DDBJ databases">
        <authorList>
            <person name="Ngugi D.K."/>
            <person name="Miyake S."/>
            <person name="Stingl U."/>
        </authorList>
    </citation>
    <scope>NUCLEOTIDE SEQUENCE</scope>
    <source>
        <strain evidence="1">SCG-D08WGA-EpuloA1</strain>
    </source>
</reference>
<proteinExistence type="predicted"/>
<accession>A0ACC8XJC2</accession>
<protein>
    <submittedName>
        <fullName evidence="1">Flagellar hook capping protein</fullName>
    </submittedName>
</protein>
<organism evidence="1 2">
    <name type="scientific">Candidatus Epulonipiscium fishelsonii</name>
    <dbReference type="NCBI Taxonomy" id="77094"/>
    <lineage>
        <taxon>Bacteria</taxon>
        <taxon>Bacillati</taxon>
        <taxon>Bacillota</taxon>
        <taxon>Clostridia</taxon>
        <taxon>Lachnospirales</taxon>
        <taxon>Lachnospiraceae</taxon>
        <taxon>Candidatus Epulonipiscium</taxon>
    </lineage>
</organism>
<keyword evidence="1" id="KW-0282">Flagellum</keyword>
<dbReference type="EMBL" id="LJHD01000024">
    <property type="protein sequence ID" value="ONI46358.1"/>
    <property type="molecule type" value="Genomic_DNA"/>
</dbReference>
<name>A0ACC8XJC2_9FIRM</name>